<protein>
    <submittedName>
        <fullName evidence="1">Uncharacterized protein</fullName>
    </submittedName>
</protein>
<evidence type="ECO:0000313" key="1">
    <source>
        <dbReference type="EMBL" id="SBP20939.1"/>
    </source>
</evidence>
<dbReference type="AlphaFoldDB" id="A0A1A7XSX8"/>
<proteinExistence type="predicted"/>
<feature type="non-terminal residue" evidence="1">
    <location>
        <position position="1"/>
    </location>
</feature>
<reference evidence="1" key="1">
    <citation type="submission" date="2016-05" db="EMBL/GenBank/DDBJ databases">
        <authorList>
            <person name="Lavstsen T."/>
            <person name="Jespersen J.S."/>
        </authorList>
    </citation>
    <scope>NUCLEOTIDE SEQUENCE</scope>
    <source>
        <tissue evidence="1">Brain</tissue>
    </source>
</reference>
<dbReference type="EMBL" id="HADW01019539">
    <property type="protein sequence ID" value="SBP20939.1"/>
    <property type="molecule type" value="Transcribed_RNA"/>
</dbReference>
<organism evidence="1">
    <name type="scientific">Iconisemion striatum</name>
    <dbReference type="NCBI Taxonomy" id="60296"/>
    <lineage>
        <taxon>Eukaryota</taxon>
        <taxon>Metazoa</taxon>
        <taxon>Chordata</taxon>
        <taxon>Craniata</taxon>
        <taxon>Vertebrata</taxon>
        <taxon>Euteleostomi</taxon>
        <taxon>Actinopterygii</taxon>
        <taxon>Neopterygii</taxon>
        <taxon>Teleostei</taxon>
        <taxon>Neoteleostei</taxon>
        <taxon>Acanthomorphata</taxon>
        <taxon>Ovalentaria</taxon>
        <taxon>Atherinomorphae</taxon>
        <taxon>Cyprinodontiformes</taxon>
        <taxon>Nothobranchiidae</taxon>
        <taxon>Iconisemion</taxon>
    </lineage>
</organism>
<reference evidence="1" key="2">
    <citation type="submission" date="2016-06" db="EMBL/GenBank/DDBJ databases">
        <title>The genome of a short-lived fish provides insights into sex chromosome evolution and the genetic control of aging.</title>
        <authorList>
            <person name="Reichwald K."/>
            <person name="Felder M."/>
            <person name="Petzold A."/>
            <person name="Koch P."/>
            <person name="Groth M."/>
            <person name="Platzer M."/>
        </authorList>
    </citation>
    <scope>NUCLEOTIDE SEQUENCE</scope>
    <source>
        <tissue evidence="1">Brain</tissue>
    </source>
</reference>
<dbReference type="EMBL" id="HADX01008607">
    <property type="protein sequence ID" value="SBP30839.1"/>
    <property type="molecule type" value="Transcribed_RNA"/>
</dbReference>
<gene>
    <name evidence="1" type="primary">Nfu_g_1_019618</name>
</gene>
<sequence length="87" mass="10367">WRRTEKVRRFCIIGDLEKTYDVAERGAVVHEEVWRAEKSVRVVQNMYESCETTVRCAVGGVWYRNSESMKPRQENCRLQNSRRSRSL</sequence>
<accession>A0A1A7XSX8</accession>
<feature type="non-terminal residue" evidence="1">
    <location>
        <position position="87"/>
    </location>
</feature>
<name>A0A1A7XSX8_9TELE</name>